<gene>
    <name evidence="2" type="ORF">ABGN05_21675</name>
</gene>
<accession>A0ABV3SNA9</accession>
<dbReference type="EMBL" id="JBDPGJ010000005">
    <property type="protein sequence ID" value="MEX0408277.1"/>
    <property type="molecule type" value="Genomic_DNA"/>
</dbReference>
<dbReference type="Proteomes" id="UP001556692">
    <property type="component" value="Unassembled WGS sequence"/>
</dbReference>
<feature type="domain" description="Putative DNA-binding" evidence="1">
    <location>
        <begin position="7"/>
        <end position="98"/>
    </location>
</feature>
<dbReference type="Gene3D" id="1.10.150.690">
    <property type="entry name" value="DUF2063"/>
    <property type="match status" value="1"/>
</dbReference>
<comment type="caution">
    <text evidence="2">The sequence shown here is derived from an EMBL/GenBank/DDBJ whole genome shotgun (WGS) entry which is preliminary data.</text>
</comment>
<evidence type="ECO:0000259" key="1">
    <source>
        <dbReference type="Pfam" id="PF09836"/>
    </source>
</evidence>
<evidence type="ECO:0000313" key="2">
    <source>
        <dbReference type="EMBL" id="MEX0408277.1"/>
    </source>
</evidence>
<dbReference type="GO" id="GO:0003677">
    <property type="term" value="F:DNA binding"/>
    <property type="evidence" value="ECO:0007669"/>
    <property type="project" value="UniProtKB-KW"/>
</dbReference>
<keyword evidence="2" id="KW-0238">DNA-binding</keyword>
<reference evidence="2 3" key="1">
    <citation type="submission" date="2024-05" db="EMBL/GenBank/DDBJ databases">
        <authorList>
            <person name="Jiang F."/>
        </authorList>
    </citation>
    <scope>NUCLEOTIDE SEQUENCE [LARGE SCALE GENOMIC DNA]</scope>
    <source>
        <strain evidence="2 3">LZ166</strain>
    </source>
</reference>
<keyword evidence="3" id="KW-1185">Reference proteome</keyword>
<dbReference type="InterPro" id="IPR044922">
    <property type="entry name" value="DUF2063_N_sf"/>
</dbReference>
<sequence>MLPLETLQRRVAGAVLTGDAAGIARLLWAGRADPVARMRIYRNNTVSSLTATLMSVFPVTVRLAGERPFRRAASAFIHHLPPVEPRLVRYGAEFPRFLRTFEGLERMPFVSETARLEWAIAEALDAPVLPSCPVASIAAAMRVTAPDIRLQPSLRMLFCHRPALSIWTAHQDDATADPAVTSGTGSERIAVWRRGDRVGFQLLGAAEFALRHALAHGQGLIRAAERALAQEPGFDLGAGLFRLFSDGLVTAITQGTDLSAIHGGFHDHR</sequence>
<protein>
    <submittedName>
        <fullName evidence="2">DNA-binding domain-containing protein</fullName>
    </submittedName>
</protein>
<dbReference type="InterPro" id="IPR018640">
    <property type="entry name" value="DUF2063"/>
</dbReference>
<proteinExistence type="predicted"/>
<dbReference type="RefSeq" id="WP_367956148.1">
    <property type="nucleotide sequence ID" value="NZ_JBDPGJ010000005.1"/>
</dbReference>
<name>A0ABV3SNA9_9HYPH</name>
<evidence type="ECO:0000313" key="3">
    <source>
        <dbReference type="Proteomes" id="UP001556692"/>
    </source>
</evidence>
<dbReference type="Pfam" id="PF09836">
    <property type="entry name" value="DUF2063"/>
    <property type="match status" value="1"/>
</dbReference>
<organism evidence="2 3">
    <name type="scientific">Aquibium pacificus</name>
    <dbReference type="NCBI Taxonomy" id="3153579"/>
    <lineage>
        <taxon>Bacteria</taxon>
        <taxon>Pseudomonadati</taxon>
        <taxon>Pseudomonadota</taxon>
        <taxon>Alphaproteobacteria</taxon>
        <taxon>Hyphomicrobiales</taxon>
        <taxon>Phyllobacteriaceae</taxon>
        <taxon>Aquibium</taxon>
    </lineage>
</organism>